<gene>
    <name evidence="8" type="ORF">ISS97_12445</name>
</gene>
<dbReference type="InterPro" id="IPR019831">
    <property type="entry name" value="Mn/Fe_SOD_N"/>
</dbReference>
<name>A0ABW8K8K6_9GAMM</name>
<dbReference type="SUPFAM" id="SSF54719">
    <property type="entry name" value="Fe,Mn superoxide dismutase (SOD), C-terminal domain"/>
    <property type="match status" value="1"/>
</dbReference>
<keyword evidence="3 5" id="KW-0560">Oxidoreductase</keyword>
<proteinExistence type="inferred from homology"/>
<dbReference type="EMBL" id="JADIKD010000011">
    <property type="protein sequence ID" value="MFK2918077.1"/>
    <property type="molecule type" value="Genomic_DNA"/>
</dbReference>
<dbReference type="InterPro" id="IPR001189">
    <property type="entry name" value="Mn/Fe_SOD"/>
</dbReference>
<dbReference type="InterPro" id="IPR036324">
    <property type="entry name" value="Mn/Fe_SOD_N_sf"/>
</dbReference>
<evidence type="ECO:0000256" key="1">
    <source>
        <dbReference type="ARBA" id="ARBA00008714"/>
    </source>
</evidence>
<dbReference type="RefSeq" id="WP_379983832.1">
    <property type="nucleotide sequence ID" value="NZ_JADIKD010000011.1"/>
</dbReference>
<evidence type="ECO:0000259" key="7">
    <source>
        <dbReference type="Pfam" id="PF02777"/>
    </source>
</evidence>
<evidence type="ECO:0000256" key="3">
    <source>
        <dbReference type="ARBA" id="ARBA00023002"/>
    </source>
</evidence>
<evidence type="ECO:0000256" key="2">
    <source>
        <dbReference type="ARBA" id="ARBA00022723"/>
    </source>
</evidence>
<dbReference type="PROSITE" id="PS00088">
    <property type="entry name" value="SOD_MN"/>
    <property type="match status" value="1"/>
</dbReference>
<comment type="similarity">
    <text evidence="1 5">Belongs to the iron/manganese superoxide dismutase family.</text>
</comment>
<comment type="caution">
    <text evidence="8">The sequence shown here is derived from an EMBL/GenBank/DDBJ whole genome shotgun (WGS) entry which is preliminary data.</text>
</comment>
<keyword evidence="2 5" id="KW-0479">Metal-binding</keyword>
<dbReference type="Pfam" id="PF02777">
    <property type="entry name" value="Sod_Fe_C"/>
    <property type="match status" value="1"/>
</dbReference>
<accession>A0ABW8K8K6</accession>
<evidence type="ECO:0000256" key="4">
    <source>
        <dbReference type="ARBA" id="ARBA00049204"/>
    </source>
</evidence>
<feature type="domain" description="Manganese/iron superoxide dismutase N-terminal" evidence="6">
    <location>
        <begin position="4"/>
        <end position="82"/>
    </location>
</feature>
<dbReference type="InterPro" id="IPR019832">
    <property type="entry name" value="Mn/Fe_SOD_C"/>
</dbReference>
<dbReference type="PANTHER" id="PTHR42769:SF3">
    <property type="entry name" value="SUPEROXIDE DISMUTASE [FE] 2, CHLOROPLASTIC"/>
    <property type="match status" value="1"/>
</dbReference>
<dbReference type="SUPFAM" id="SSF46609">
    <property type="entry name" value="Fe,Mn superoxide dismutase (SOD), N-terminal domain"/>
    <property type="match status" value="1"/>
</dbReference>
<evidence type="ECO:0000259" key="6">
    <source>
        <dbReference type="Pfam" id="PF00081"/>
    </source>
</evidence>
<dbReference type="EC" id="1.15.1.1" evidence="5"/>
<keyword evidence="9" id="KW-1185">Reference proteome</keyword>
<dbReference type="InterPro" id="IPR019833">
    <property type="entry name" value="Mn/Fe_SOD_BS"/>
</dbReference>
<dbReference type="PANTHER" id="PTHR42769">
    <property type="entry name" value="SUPEROXIDE DISMUTASE"/>
    <property type="match status" value="1"/>
</dbReference>
<reference evidence="8 9" key="1">
    <citation type="submission" date="2020-10" db="EMBL/GenBank/DDBJ databases">
        <title>Phylogeny of dyella-like bacteria.</title>
        <authorList>
            <person name="Fu J."/>
        </authorList>
    </citation>
    <scope>NUCLEOTIDE SEQUENCE [LARGE SCALE GENOMIC DNA]</scope>
    <source>
        <strain evidence="8 9">BB4</strain>
    </source>
</reference>
<dbReference type="Gene3D" id="3.55.40.20">
    <property type="entry name" value="Iron/manganese superoxide dismutase, C-terminal domain"/>
    <property type="match status" value="1"/>
</dbReference>
<sequence>MAVELLPLPYERNGLVPHISAETLEYHYGKHHQSYVTNLNSLIKGTEFESMSLEDIIRRSSGAIFNNAAQIWNHSFYWNSMSPRGGGEPSGKLADAIAHAFGSFAQFKEDFAKSAAGNFGSGWTWLVQRPDGALAIVNTGNAATPLTGEDRPLLVVDVWEHAYYIDYRNARPKYLEAFWQLVHWEFASDNLA</sequence>
<evidence type="ECO:0000256" key="5">
    <source>
        <dbReference type="RuleBase" id="RU000414"/>
    </source>
</evidence>
<dbReference type="Proteomes" id="UP001620408">
    <property type="component" value="Unassembled WGS sequence"/>
</dbReference>
<dbReference type="PRINTS" id="PR01703">
    <property type="entry name" value="MNSODISMTASE"/>
</dbReference>
<organism evidence="8 9">
    <name type="scientific">Dyella koreensis</name>
    <dbReference type="NCBI Taxonomy" id="311235"/>
    <lineage>
        <taxon>Bacteria</taxon>
        <taxon>Pseudomonadati</taxon>
        <taxon>Pseudomonadota</taxon>
        <taxon>Gammaproteobacteria</taxon>
        <taxon>Lysobacterales</taxon>
        <taxon>Rhodanobacteraceae</taxon>
        <taxon>Dyella</taxon>
    </lineage>
</organism>
<comment type="function">
    <text evidence="5">Destroys radicals which are normally produced within the cells and which are toxic to biological systems.</text>
</comment>
<protein>
    <recommendedName>
        <fullName evidence="5">Superoxide dismutase</fullName>
        <ecNumber evidence="5">1.15.1.1</ecNumber>
    </recommendedName>
</protein>
<dbReference type="Gene3D" id="1.10.287.990">
    <property type="entry name" value="Fe,Mn superoxide dismutase (SOD) domain"/>
    <property type="match status" value="1"/>
</dbReference>
<evidence type="ECO:0000313" key="8">
    <source>
        <dbReference type="EMBL" id="MFK2918077.1"/>
    </source>
</evidence>
<evidence type="ECO:0000313" key="9">
    <source>
        <dbReference type="Proteomes" id="UP001620408"/>
    </source>
</evidence>
<dbReference type="PIRSF" id="PIRSF000349">
    <property type="entry name" value="SODismutase"/>
    <property type="match status" value="1"/>
</dbReference>
<dbReference type="InterPro" id="IPR036314">
    <property type="entry name" value="SOD_C_sf"/>
</dbReference>
<comment type="catalytic activity">
    <reaction evidence="4 5">
        <text>2 superoxide + 2 H(+) = H2O2 + O2</text>
        <dbReference type="Rhea" id="RHEA:20696"/>
        <dbReference type="ChEBI" id="CHEBI:15378"/>
        <dbReference type="ChEBI" id="CHEBI:15379"/>
        <dbReference type="ChEBI" id="CHEBI:16240"/>
        <dbReference type="ChEBI" id="CHEBI:18421"/>
        <dbReference type="EC" id="1.15.1.1"/>
    </reaction>
</comment>
<feature type="domain" description="Manganese/iron superoxide dismutase C-terminal" evidence="7">
    <location>
        <begin position="89"/>
        <end position="189"/>
    </location>
</feature>
<dbReference type="Pfam" id="PF00081">
    <property type="entry name" value="Sod_Fe_N"/>
    <property type="match status" value="1"/>
</dbReference>